<organism evidence="1">
    <name type="scientific">Myoviridae sp. ctULz28</name>
    <dbReference type="NCBI Taxonomy" id="2823547"/>
    <lineage>
        <taxon>Viruses</taxon>
        <taxon>Duplodnaviria</taxon>
        <taxon>Heunggongvirae</taxon>
        <taxon>Uroviricota</taxon>
        <taxon>Caudoviricetes</taxon>
    </lineage>
</organism>
<reference evidence="1" key="1">
    <citation type="journal article" date="2021" name="Proc. Natl. Acad. Sci. U.S.A.">
        <title>A Catalog of Tens of Thousands of Viruses from Human Metagenomes Reveals Hidden Associations with Chronic Diseases.</title>
        <authorList>
            <person name="Tisza M.J."/>
            <person name="Buck C.B."/>
        </authorList>
    </citation>
    <scope>NUCLEOTIDE SEQUENCE</scope>
    <source>
        <strain evidence="1">CtULz28</strain>
    </source>
</reference>
<proteinExistence type="predicted"/>
<evidence type="ECO:0000313" key="1">
    <source>
        <dbReference type="EMBL" id="DAD67726.1"/>
    </source>
</evidence>
<accession>A0A8S5LCS4</accession>
<dbReference type="EMBL" id="BK014684">
    <property type="protein sequence ID" value="DAD67726.1"/>
    <property type="molecule type" value="Genomic_DNA"/>
</dbReference>
<protein>
    <submittedName>
        <fullName evidence="1">Uncharacterized protein</fullName>
    </submittedName>
</protein>
<name>A0A8S5LCS4_9CAUD</name>
<sequence length="42" mass="4828">MFLIDGHYYELVLEDGNIAVLSDIITGETLIKPMIELWNYAI</sequence>